<dbReference type="EMBL" id="UINC01192201">
    <property type="protein sequence ID" value="SVE07221.1"/>
    <property type="molecule type" value="Genomic_DNA"/>
</dbReference>
<protein>
    <submittedName>
        <fullName evidence="1">Uncharacterized protein</fullName>
    </submittedName>
</protein>
<evidence type="ECO:0000313" key="1">
    <source>
        <dbReference type="EMBL" id="SVE07221.1"/>
    </source>
</evidence>
<reference evidence="1" key="1">
    <citation type="submission" date="2018-05" db="EMBL/GenBank/DDBJ databases">
        <authorList>
            <person name="Lanie J.A."/>
            <person name="Ng W.-L."/>
            <person name="Kazmierczak K.M."/>
            <person name="Andrzejewski T.M."/>
            <person name="Davidsen T.M."/>
            <person name="Wayne K.J."/>
            <person name="Tettelin H."/>
            <person name="Glass J.I."/>
            <person name="Rusch D."/>
            <person name="Podicherti R."/>
            <person name="Tsui H.-C.T."/>
            <person name="Winkler M.E."/>
        </authorList>
    </citation>
    <scope>NUCLEOTIDE SEQUENCE</scope>
</reference>
<proteinExistence type="predicted"/>
<accession>A0A383AHZ7</accession>
<dbReference type="AlphaFoldDB" id="A0A383AHZ7"/>
<feature type="non-terminal residue" evidence="1">
    <location>
        <position position="34"/>
    </location>
</feature>
<sequence length="34" mass="3765">MANQKKENMDSILKKLISQSEAEANGDTIELSLD</sequence>
<name>A0A383AHZ7_9ZZZZ</name>
<gene>
    <name evidence="1" type="ORF">METZ01_LOCUS460075</name>
</gene>
<organism evidence="1">
    <name type="scientific">marine metagenome</name>
    <dbReference type="NCBI Taxonomy" id="408172"/>
    <lineage>
        <taxon>unclassified sequences</taxon>
        <taxon>metagenomes</taxon>
        <taxon>ecological metagenomes</taxon>
    </lineage>
</organism>